<organism evidence="1 2">
    <name type="scientific">Phocaeicola intestinalis</name>
    <dbReference type="NCBI Taxonomy" id="2762212"/>
    <lineage>
        <taxon>Bacteria</taxon>
        <taxon>Pseudomonadati</taxon>
        <taxon>Bacteroidota</taxon>
        <taxon>Bacteroidia</taxon>
        <taxon>Bacteroidales</taxon>
        <taxon>Bacteroidaceae</taxon>
        <taxon>Phocaeicola</taxon>
    </lineage>
</organism>
<proteinExistence type="predicted"/>
<evidence type="ECO:0000313" key="2">
    <source>
        <dbReference type="Proteomes" id="UP000620874"/>
    </source>
</evidence>
<dbReference type="Proteomes" id="UP000620874">
    <property type="component" value="Unassembled WGS sequence"/>
</dbReference>
<protein>
    <recommendedName>
        <fullName evidence="3">Lipoprotein</fullName>
    </recommendedName>
</protein>
<evidence type="ECO:0008006" key="3">
    <source>
        <dbReference type="Google" id="ProtNLM"/>
    </source>
</evidence>
<comment type="caution">
    <text evidence="1">The sequence shown here is derived from an EMBL/GenBank/DDBJ whole genome shotgun (WGS) entry which is preliminary data.</text>
</comment>
<name>A0ABR8YAR5_9BACT</name>
<sequence>MKTFRNLILGFILLSVLSCGRKQQPVLPRQEMAERLLMEADSLMRADSAFWLAAVNRTHPAICRYDSAIRKKLDNAMLMCPALKKVYLTKLVYLMRSWKPDEILLLLRKMATNVPDSIAADMWSLKAVLEDRAGFRDTAKHDFRKADSIYELTLRHYAKEQRDTMQYSAIRVMKALNLSLLYDNFQLLQHELELYRRVYETPLDGWEVLYTIESKEQYYRFVFGN</sequence>
<dbReference type="EMBL" id="JACSPP010000047">
    <property type="protein sequence ID" value="MBD8041301.1"/>
    <property type="molecule type" value="Genomic_DNA"/>
</dbReference>
<evidence type="ECO:0000313" key="1">
    <source>
        <dbReference type="EMBL" id="MBD8041301.1"/>
    </source>
</evidence>
<dbReference type="PROSITE" id="PS51257">
    <property type="entry name" value="PROKAR_LIPOPROTEIN"/>
    <property type="match status" value="1"/>
</dbReference>
<reference evidence="1 2" key="1">
    <citation type="submission" date="2020-08" db="EMBL/GenBank/DDBJ databases">
        <title>A Genomic Blueprint of the Chicken Gut Microbiome.</title>
        <authorList>
            <person name="Gilroy R."/>
            <person name="Ravi A."/>
            <person name="Getino M."/>
            <person name="Pursley I."/>
            <person name="Horton D.L."/>
            <person name="Alikhan N.-F."/>
            <person name="Baker D."/>
            <person name="Gharbi K."/>
            <person name="Hall N."/>
            <person name="Watson M."/>
            <person name="Adriaenssens E.M."/>
            <person name="Foster-Nyarko E."/>
            <person name="Jarju S."/>
            <person name="Secka A."/>
            <person name="Antonio M."/>
            <person name="Oren A."/>
            <person name="Chaudhuri R."/>
            <person name="La Ragione R.M."/>
            <person name="Hildebrand F."/>
            <person name="Pallen M.J."/>
        </authorList>
    </citation>
    <scope>NUCLEOTIDE SEQUENCE [LARGE SCALE GENOMIC DNA]</scope>
    <source>
        <strain evidence="1 2">Sa1CVN1</strain>
    </source>
</reference>
<dbReference type="RefSeq" id="WP_191764683.1">
    <property type="nucleotide sequence ID" value="NZ_JACSPP010000047.1"/>
</dbReference>
<keyword evidence="2" id="KW-1185">Reference proteome</keyword>
<accession>A0ABR8YAR5</accession>
<gene>
    <name evidence="1" type="ORF">H9625_12810</name>
</gene>